<sequence>MTPLEALVEIEAIKQLKARYIRFGDARQWGEFAATLTEDVTFLIDAAPRASPDHNAVIEMQGRDDFIAAMEVLLQGVKAVHQASLPEITITSLTTAKGVWWMHDWVQLPSCNFKGWGHYHQEYVKVDGAWKIQRSHTTRLRVEEEWL</sequence>
<keyword evidence="3" id="KW-1185">Reference proteome</keyword>
<accession>A0ABX8THL0</accession>
<organism evidence="2 3">
    <name type="scientific">Brevundimonas nasdae</name>
    <dbReference type="NCBI Taxonomy" id="172043"/>
    <lineage>
        <taxon>Bacteria</taxon>
        <taxon>Pseudomonadati</taxon>
        <taxon>Pseudomonadota</taxon>
        <taxon>Alphaproteobacteria</taxon>
        <taxon>Caulobacterales</taxon>
        <taxon>Caulobacteraceae</taxon>
        <taxon>Brevundimonas</taxon>
    </lineage>
</organism>
<dbReference type="Pfam" id="PF13577">
    <property type="entry name" value="SnoaL_4"/>
    <property type="match status" value="1"/>
</dbReference>
<protein>
    <submittedName>
        <fullName evidence="2">Nuclear transport factor 2 family protein</fullName>
    </submittedName>
</protein>
<evidence type="ECO:0000313" key="3">
    <source>
        <dbReference type="Proteomes" id="UP000824334"/>
    </source>
</evidence>
<reference evidence="2 3" key="1">
    <citation type="submission" date="2021-07" db="EMBL/GenBank/DDBJ databases">
        <title>Isolation and characterization of bacteria from a gold mining with a capacity of golden bioaccumulation.</title>
        <authorList>
            <person name="Yang X.J."/>
        </authorList>
    </citation>
    <scope>NUCLEOTIDE SEQUENCE [LARGE SCALE GENOMIC DNA]</scope>
    <source>
        <strain evidence="2 3">Au29</strain>
    </source>
</reference>
<dbReference type="RefSeq" id="WP_219354895.1">
    <property type="nucleotide sequence ID" value="NZ_CP080034.1"/>
</dbReference>
<dbReference type="GeneID" id="94375953"/>
<proteinExistence type="predicted"/>
<dbReference type="Proteomes" id="UP000824334">
    <property type="component" value="Chromosome"/>
</dbReference>
<dbReference type="EMBL" id="CP080034">
    <property type="protein sequence ID" value="QYC09285.1"/>
    <property type="molecule type" value="Genomic_DNA"/>
</dbReference>
<name>A0ABX8THL0_9CAUL</name>
<gene>
    <name evidence="2" type="ORF">KWG56_11775</name>
</gene>
<evidence type="ECO:0000259" key="1">
    <source>
        <dbReference type="Pfam" id="PF13577"/>
    </source>
</evidence>
<evidence type="ECO:0000313" key="2">
    <source>
        <dbReference type="EMBL" id="QYC09285.1"/>
    </source>
</evidence>
<dbReference type="InterPro" id="IPR037401">
    <property type="entry name" value="SnoaL-like"/>
</dbReference>
<feature type="domain" description="SnoaL-like" evidence="1">
    <location>
        <begin position="7"/>
        <end position="135"/>
    </location>
</feature>